<evidence type="ECO:0000256" key="2">
    <source>
        <dbReference type="SAM" id="Phobius"/>
    </source>
</evidence>
<evidence type="ECO:0000313" key="4">
    <source>
        <dbReference type="Proteomes" id="UP000322499"/>
    </source>
</evidence>
<comment type="caution">
    <text evidence="3">The sequence shown here is derived from an EMBL/GenBank/DDBJ whole genome shotgun (WGS) entry which is preliminary data.</text>
</comment>
<keyword evidence="2" id="KW-0812">Transmembrane</keyword>
<name>A0A5S5CL69_9ACTN</name>
<feature type="transmembrane region" description="Helical" evidence="2">
    <location>
        <begin position="232"/>
        <end position="254"/>
    </location>
</feature>
<dbReference type="EMBL" id="VNHW01000023">
    <property type="protein sequence ID" value="TYP81333.1"/>
    <property type="molecule type" value="Genomic_DNA"/>
</dbReference>
<keyword evidence="4" id="KW-1185">Reference proteome</keyword>
<evidence type="ECO:0000313" key="3">
    <source>
        <dbReference type="EMBL" id="TYP81333.1"/>
    </source>
</evidence>
<keyword evidence="2" id="KW-1133">Transmembrane helix</keyword>
<feature type="transmembrane region" description="Helical" evidence="2">
    <location>
        <begin position="202"/>
        <end position="225"/>
    </location>
</feature>
<dbReference type="AlphaFoldDB" id="A0A5S5CL69"/>
<feature type="region of interest" description="Disordered" evidence="1">
    <location>
        <begin position="1"/>
        <end position="103"/>
    </location>
</feature>
<feature type="compositionally biased region" description="Polar residues" evidence="1">
    <location>
        <begin position="31"/>
        <end position="61"/>
    </location>
</feature>
<protein>
    <submittedName>
        <fullName evidence="3">Uncharacterized protein</fullName>
    </submittedName>
</protein>
<organism evidence="3 4">
    <name type="scientific">Blastococcus xanthinilyticus</name>
    <dbReference type="NCBI Taxonomy" id="1564164"/>
    <lineage>
        <taxon>Bacteria</taxon>
        <taxon>Bacillati</taxon>
        <taxon>Actinomycetota</taxon>
        <taxon>Actinomycetes</taxon>
        <taxon>Geodermatophilales</taxon>
        <taxon>Geodermatophilaceae</taxon>
        <taxon>Blastococcus</taxon>
    </lineage>
</organism>
<dbReference type="Proteomes" id="UP000322499">
    <property type="component" value="Unassembled WGS sequence"/>
</dbReference>
<sequence>MDDGSQWAAPQPEGHAHPEQPGPGGHGQQPDDQTSYDQASYDQTPYGQTSYDQASYDQTPYGQAPYGQASYDQAPYGQAPYGVAPHGQAPYGQQPYGQAPYGQQPYAQAPYAQAPYGQAPYGQAPYGQQPYGQAPYGYGPPSYPPPGWGAPQYGPPGFGGWGPEPRRPTVATSAGVLGIVTGALTAIGSLIALIAAAGGADAATTVLVLGLPCAVGLLVGGLRLLQGHRAGLLFGSALAALGVLALALVAGLLLLDGDDVVGLAAFLLFAAVLPIITAVFARLPEVTRWVEG</sequence>
<feature type="transmembrane region" description="Helical" evidence="2">
    <location>
        <begin position="174"/>
        <end position="196"/>
    </location>
</feature>
<accession>A0A5S5CL69</accession>
<keyword evidence="2" id="KW-0472">Membrane</keyword>
<feature type="compositionally biased region" description="Low complexity" evidence="1">
    <location>
        <begin position="84"/>
        <end position="103"/>
    </location>
</feature>
<proteinExistence type="predicted"/>
<gene>
    <name evidence="3" type="ORF">BD833_12330</name>
</gene>
<feature type="transmembrane region" description="Helical" evidence="2">
    <location>
        <begin position="260"/>
        <end position="281"/>
    </location>
</feature>
<evidence type="ECO:0000256" key="1">
    <source>
        <dbReference type="SAM" id="MobiDB-lite"/>
    </source>
</evidence>
<dbReference type="RefSeq" id="WP_166535228.1">
    <property type="nucleotide sequence ID" value="NZ_VNHW01000023.1"/>
</dbReference>
<reference evidence="3 4" key="1">
    <citation type="submission" date="2019-07" db="EMBL/GenBank/DDBJ databases">
        <title>Genomic Encyclopedia of Archaeal and Bacterial Type Strains, Phase II (KMG-II): from individual species to whole genera.</title>
        <authorList>
            <person name="Goeker M."/>
        </authorList>
    </citation>
    <scope>NUCLEOTIDE SEQUENCE [LARGE SCALE GENOMIC DNA]</scope>
    <source>
        <strain evidence="3 4">DSM 46842</strain>
    </source>
</reference>